<accession>A0AAN6JDY4</accession>
<evidence type="ECO:0000256" key="7">
    <source>
        <dbReference type="ARBA" id="ARBA00022729"/>
    </source>
</evidence>
<dbReference type="GO" id="GO:0005789">
    <property type="term" value="C:endoplasmic reticulum membrane"/>
    <property type="evidence" value="ECO:0007669"/>
    <property type="project" value="UniProtKB-SubCell"/>
</dbReference>
<keyword evidence="8" id="KW-0256">Endoplasmic reticulum</keyword>
<dbReference type="InterPro" id="IPR007292">
    <property type="entry name" value="Nuclear_fusion_Kar5"/>
</dbReference>
<evidence type="ECO:0000256" key="2">
    <source>
        <dbReference type="ARBA" id="ARBA00004126"/>
    </source>
</evidence>
<dbReference type="AlphaFoldDB" id="A0AAN6JDY4"/>
<proteinExistence type="inferred from homology"/>
<dbReference type="GO" id="GO:0000742">
    <property type="term" value="P:karyogamy involved in conjugation with cellular fusion"/>
    <property type="evidence" value="ECO:0007669"/>
    <property type="project" value="InterPro"/>
</dbReference>
<comment type="subcellular location">
    <subcellularLocation>
        <location evidence="3">Endoplasmic reticulum membrane</location>
    </subcellularLocation>
    <subcellularLocation>
        <location evidence="2">Nucleus membrane</location>
    </subcellularLocation>
</comment>
<evidence type="ECO:0000313" key="13">
    <source>
        <dbReference type="EMBL" id="KAK0326592.1"/>
    </source>
</evidence>
<keyword evidence="12" id="KW-0539">Nucleus</keyword>
<comment type="similarity">
    <text evidence="4">Belongs to the KAR5 family.</text>
</comment>
<comment type="function">
    <text evidence="1">Required for nuclear membrane fusion during karyogamy.</text>
</comment>
<keyword evidence="11" id="KW-0325">Glycoprotein</keyword>
<dbReference type="Proteomes" id="UP001168146">
    <property type="component" value="Unassembled WGS sequence"/>
</dbReference>
<dbReference type="PANTHER" id="PTHR28012">
    <property type="entry name" value="NUCLEAR FUSION PROTEIN KAR5"/>
    <property type="match status" value="1"/>
</dbReference>
<organism evidence="13 14">
    <name type="scientific">Friedmanniomyces endolithicus</name>
    <dbReference type="NCBI Taxonomy" id="329885"/>
    <lineage>
        <taxon>Eukaryota</taxon>
        <taxon>Fungi</taxon>
        <taxon>Dikarya</taxon>
        <taxon>Ascomycota</taxon>
        <taxon>Pezizomycotina</taxon>
        <taxon>Dothideomycetes</taxon>
        <taxon>Dothideomycetidae</taxon>
        <taxon>Mycosphaerellales</taxon>
        <taxon>Teratosphaeriaceae</taxon>
        <taxon>Friedmanniomyces</taxon>
    </lineage>
</organism>
<protein>
    <submittedName>
        <fullName evidence="13">Uncharacterized protein</fullName>
    </submittedName>
</protein>
<evidence type="ECO:0000256" key="6">
    <source>
        <dbReference type="ARBA" id="ARBA00022692"/>
    </source>
</evidence>
<evidence type="ECO:0000256" key="9">
    <source>
        <dbReference type="ARBA" id="ARBA00022989"/>
    </source>
</evidence>
<evidence type="ECO:0000256" key="4">
    <source>
        <dbReference type="ARBA" id="ARBA00010473"/>
    </source>
</evidence>
<evidence type="ECO:0000256" key="12">
    <source>
        <dbReference type="ARBA" id="ARBA00023242"/>
    </source>
</evidence>
<keyword evidence="9" id="KW-1133">Transmembrane helix</keyword>
<dbReference type="GO" id="GO:0031965">
    <property type="term" value="C:nuclear membrane"/>
    <property type="evidence" value="ECO:0007669"/>
    <property type="project" value="UniProtKB-SubCell"/>
</dbReference>
<evidence type="ECO:0000256" key="1">
    <source>
        <dbReference type="ARBA" id="ARBA00003389"/>
    </source>
</evidence>
<dbReference type="GO" id="GO:0048288">
    <property type="term" value="P:nuclear membrane fusion involved in karyogamy"/>
    <property type="evidence" value="ECO:0007669"/>
    <property type="project" value="InterPro"/>
</dbReference>
<dbReference type="EMBL" id="JASUXU010000004">
    <property type="protein sequence ID" value="KAK0326592.1"/>
    <property type="molecule type" value="Genomic_DNA"/>
</dbReference>
<name>A0AAN6JDY4_9PEZI</name>
<keyword evidence="6" id="KW-0812">Transmembrane</keyword>
<dbReference type="PANTHER" id="PTHR28012:SF1">
    <property type="entry name" value="NUCLEAR FUSION PROTEIN KAR5"/>
    <property type="match status" value="1"/>
</dbReference>
<keyword evidence="10" id="KW-0472">Membrane</keyword>
<comment type="caution">
    <text evidence="13">The sequence shown here is derived from an EMBL/GenBank/DDBJ whole genome shotgun (WGS) entry which is preliminary data.</text>
</comment>
<reference evidence="13" key="1">
    <citation type="submission" date="2021-12" db="EMBL/GenBank/DDBJ databases">
        <title>Black yeast isolated from Biological Soil Crust.</title>
        <authorList>
            <person name="Kurbessoian T."/>
        </authorList>
    </citation>
    <scope>NUCLEOTIDE SEQUENCE</scope>
    <source>
        <strain evidence="13">CCFEE 5208</strain>
    </source>
</reference>
<keyword evidence="5" id="KW-0415">Karyogamy</keyword>
<evidence type="ECO:0000256" key="11">
    <source>
        <dbReference type="ARBA" id="ARBA00023180"/>
    </source>
</evidence>
<gene>
    <name evidence="13" type="ORF">LTR82_002434</name>
</gene>
<evidence type="ECO:0000256" key="5">
    <source>
        <dbReference type="ARBA" id="ARBA00022459"/>
    </source>
</evidence>
<keyword evidence="7" id="KW-0732">Signal</keyword>
<evidence type="ECO:0000256" key="10">
    <source>
        <dbReference type="ARBA" id="ARBA00023136"/>
    </source>
</evidence>
<evidence type="ECO:0000313" key="14">
    <source>
        <dbReference type="Proteomes" id="UP001168146"/>
    </source>
</evidence>
<evidence type="ECO:0000256" key="3">
    <source>
        <dbReference type="ARBA" id="ARBA00004586"/>
    </source>
</evidence>
<evidence type="ECO:0000256" key="8">
    <source>
        <dbReference type="ARBA" id="ARBA00022824"/>
    </source>
</evidence>
<sequence length="574" mass="63331">MFLALSVLCAATKLDPNIDARGACVQEQRRTHITDLRTDIATWNTQESDEAIIDTSRLADYPVPSAVQHSFDIINTLQGPPSCHRMAADALLDSCATLRVPASPHSLDMTASIDPLLNAEQSLYAARVTACDFERDQLPLPGACSMFLPTQRTTRKHVLKGWFGSAGPSEPTSFYPDYEALTTVNLPSCIKALYSDDKAQGWTAYIHNFHGAKVTCNAMRTDIDKDEQINLMRILLKTTSDVDGVLAGSKEEMAKMAQQITEVQVSARRYIVELHEAQADYREVIARYMADLQALTDQNLENIITGFQRVQVEADMTVDAVKGGHREMQDSLSRTQSGLMELTAMQRQQWQLALTQGTATIDDIVVYAWERISQSTEQEVGRALQHMQQTFSAGMDEMRLSIRNQTDEIHQDLDEARDKARLLNGDWSGLFGWSRSAISFVGYLCVYTLFNYAIWQSLSSFSVSCNICVSLGCGIVLAKTSIAFDDPIDIVSLLVSRSPDSLIVACICSVSSTSAQAIARRHACTRRGLQVGSKLATANVFSPACKCRRKLDCGARTGVSSERHASVLPQTSDQ</sequence>